<protein>
    <submittedName>
        <fullName evidence="2">Uncharacterized protein</fullName>
    </submittedName>
</protein>
<keyword evidence="3" id="KW-1185">Reference proteome</keyword>
<dbReference type="RefSeq" id="XP_033392527.1">
    <property type="nucleotide sequence ID" value="XM_033535118.1"/>
</dbReference>
<sequence>MSRENPAPNKAKASSRFSAAQTALCCTCVAPYAHAQTVCLASSAAKTQHSVCTAATYRTPAMHHPKPHTHISPSISSTKFHHRHPPSRPIPPIPPPPYQPHSTKRNPTQPTHPSQKTAKNHTTAETRTRDLQWSYKHAATVRLT</sequence>
<dbReference type="AlphaFoldDB" id="A0A6A6AXZ1"/>
<feature type="compositionally biased region" description="Polar residues" evidence="1">
    <location>
        <begin position="105"/>
        <end position="121"/>
    </location>
</feature>
<dbReference type="EMBL" id="ML995511">
    <property type="protein sequence ID" value="KAF2136809.1"/>
    <property type="molecule type" value="Genomic_DNA"/>
</dbReference>
<reference evidence="2" key="1">
    <citation type="journal article" date="2020" name="Stud. Mycol.">
        <title>101 Dothideomycetes genomes: a test case for predicting lifestyles and emergence of pathogens.</title>
        <authorList>
            <person name="Haridas S."/>
            <person name="Albert R."/>
            <person name="Binder M."/>
            <person name="Bloem J."/>
            <person name="Labutti K."/>
            <person name="Salamov A."/>
            <person name="Andreopoulos B."/>
            <person name="Baker S."/>
            <person name="Barry K."/>
            <person name="Bills G."/>
            <person name="Bluhm B."/>
            <person name="Cannon C."/>
            <person name="Castanera R."/>
            <person name="Culley D."/>
            <person name="Daum C."/>
            <person name="Ezra D."/>
            <person name="Gonzalez J."/>
            <person name="Henrissat B."/>
            <person name="Kuo A."/>
            <person name="Liang C."/>
            <person name="Lipzen A."/>
            <person name="Lutzoni F."/>
            <person name="Magnuson J."/>
            <person name="Mondo S."/>
            <person name="Nolan M."/>
            <person name="Ohm R."/>
            <person name="Pangilinan J."/>
            <person name="Park H.-J."/>
            <person name="Ramirez L."/>
            <person name="Alfaro M."/>
            <person name="Sun H."/>
            <person name="Tritt A."/>
            <person name="Yoshinaga Y."/>
            <person name="Zwiers L.-H."/>
            <person name="Turgeon B."/>
            <person name="Goodwin S."/>
            <person name="Spatafora J."/>
            <person name="Crous P."/>
            <person name="Grigoriev I."/>
        </authorList>
    </citation>
    <scope>NUCLEOTIDE SEQUENCE</scope>
    <source>
        <strain evidence="2">CBS 121167</strain>
    </source>
</reference>
<feature type="compositionally biased region" description="Pro residues" evidence="1">
    <location>
        <begin position="87"/>
        <end position="99"/>
    </location>
</feature>
<evidence type="ECO:0000256" key="1">
    <source>
        <dbReference type="SAM" id="MobiDB-lite"/>
    </source>
</evidence>
<organism evidence="2 3">
    <name type="scientific">Aplosporella prunicola CBS 121167</name>
    <dbReference type="NCBI Taxonomy" id="1176127"/>
    <lineage>
        <taxon>Eukaryota</taxon>
        <taxon>Fungi</taxon>
        <taxon>Dikarya</taxon>
        <taxon>Ascomycota</taxon>
        <taxon>Pezizomycotina</taxon>
        <taxon>Dothideomycetes</taxon>
        <taxon>Dothideomycetes incertae sedis</taxon>
        <taxon>Botryosphaeriales</taxon>
        <taxon>Aplosporellaceae</taxon>
        <taxon>Aplosporella</taxon>
    </lineage>
</organism>
<dbReference type="Proteomes" id="UP000799438">
    <property type="component" value="Unassembled WGS sequence"/>
</dbReference>
<name>A0A6A6AXZ1_9PEZI</name>
<gene>
    <name evidence="2" type="ORF">K452DRAFT_117083</name>
</gene>
<feature type="region of interest" description="Disordered" evidence="1">
    <location>
        <begin position="61"/>
        <end position="131"/>
    </location>
</feature>
<dbReference type="GeneID" id="54292612"/>
<accession>A0A6A6AXZ1</accession>
<evidence type="ECO:0000313" key="3">
    <source>
        <dbReference type="Proteomes" id="UP000799438"/>
    </source>
</evidence>
<evidence type="ECO:0000313" key="2">
    <source>
        <dbReference type="EMBL" id="KAF2136809.1"/>
    </source>
</evidence>
<proteinExistence type="predicted"/>